<feature type="compositionally biased region" description="Basic and acidic residues" evidence="1">
    <location>
        <begin position="105"/>
        <end position="121"/>
    </location>
</feature>
<evidence type="ECO:0000313" key="3">
    <source>
        <dbReference type="Proteomes" id="UP001165068"/>
    </source>
</evidence>
<dbReference type="Proteomes" id="UP001165068">
    <property type="component" value="Unassembled WGS sequence"/>
</dbReference>
<dbReference type="RefSeq" id="WP_285630790.1">
    <property type="nucleotide sequence ID" value="NZ_BAAAUK010000003.1"/>
</dbReference>
<reference evidence="2" key="1">
    <citation type="submission" date="2022-08" db="EMBL/GenBank/DDBJ databases">
        <title>Draft genome sequence of Microbacterium arabinogalactanolyticum JCM 9171.</title>
        <authorList>
            <person name="Fujita K."/>
            <person name="Ishiwata A."/>
            <person name="Fushinobu S."/>
        </authorList>
    </citation>
    <scope>NUCLEOTIDE SEQUENCE</scope>
    <source>
        <strain evidence="2">JCM 9171</strain>
    </source>
</reference>
<evidence type="ECO:0000256" key="1">
    <source>
        <dbReference type="SAM" id="MobiDB-lite"/>
    </source>
</evidence>
<feature type="region of interest" description="Disordered" evidence="1">
    <location>
        <begin position="105"/>
        <end position="127"/>
    </location>
</feature>
<sequence>MEWIADPSPGGWLRERLDEGYATMHGVVPRGFPAYARIFHPAYVRSLPDRAVPTPQDYARMTDAESAALHGAYIDETTTWAETAEAFGTQLHPLAQWQRVVRTPGDGDWRTRNAPDGREFTSPEEGSMPPELLAAIARHLVAHTTTPGAGFAALWEGHGGLLGHFGQTPSRAFLMFGDEPGHERMLERSIHNPFEDAFRKPRWQPGILSEEISKGARLELPGRDHVLFSAPPRAFADPAWVLDAPWRDVEAEEHGFSPSAQHPSLIWPDDRAWALISEIDYDSTIVAGSADLIRAICEDPAIEALPVTENADLTWDADEVNR</sequence>
<keyword evidence="3" id="KW-1185">Reference proteome</keyword>
<gene>
    <name evidence="2" type="ORF">MIAR_04950</name>
</gene>
<proteinExistence type="predicted"/>
<evidence type="ECO:0000313" key="2">
    <source>
        <dbReference type="EMBL" id="GLC83907.1"/>
    </source>
</evidence>
<name>A0ABQ5NEF8_9MICO</name>
<organism evidence="2 3">
    <name type="scientific">Microbacterium arabinogalactanolyticum</name>
    <dbReference type="NCBI Taxonomy" id="69365"/>
    <lineage>
        <taxon>Bacteria</taxon>
        <taxon>Bacillati</taxon>
        <taxon>Actinomycetota</taxon>
        <taxon>Actinomycetes</taxon>
        <taxon>Micrococcales</taxon>
        <taxon>Microbacteriaceae</taxon>
        <taxon>Microbacterium</taxon>
    </lineage>
</organism>
<dbReference type="EMBL" id="BRZC01000003">
    <property type="protein sequence ID" value="GLC83907.1"/>
    <property type="molecule type" value="Genomic_DNA"/>
</dbReference>
<accession>A0ABQ5NEF8</accession>
<protein>
    <submittedName>
        <fullName evidence="2">Uncharacterized protein</fullName>
    </submittedName>
</protein>
<comment type="caution">
    <text evidence="2">The sequence shown here is derived from an EMBL/GenBank/DDBJ whole genome shotgun (WGS) entry which is preliminary data.</text>
</comment>